<accession>A0A8W8KAY8</accession>
<reference evidence="6" key="1">
    <citation type="submission" date="2022-08" db="UniProtKB">
        <authorList>
            <consortium name="EnsemblMetazoa"/>
        </authorList>
    </citation>
    <scope>IDENTIFICATION</scope>
    <source>
        <strain evidence="6">05x7-T-G4-1.051#20</strain>
    </source>
</reference>
<organism evidence="6 7">
    <name type="scientific">Magallana gigas</name>
    <name type="common">Pacific oyster</name>
    <name type="synonym">Crassostrea gigas</name>
    <dbReference type="NCBI Taxonomy" id="29159"/>
    <lineage>
        <taxon>Eukaryota</taxon>
        <taxon>Metazoa</taxon>
        <taxon>Spiralia</taxon>
        <taxon>Lophotrochozoa</taxon>
        <taxon>Mollusca</taxon>
        <taxon>Bivalvia</taxon>
        <taxon>Autobranchia</taxon>
        <taxon>Pteriomorphia</taxon>
        <taxon>Ostreida</taxon>
        <taxon>Ostreoidea</taxon>
        <taxon>Ostreidae</taxon>
        <taxon>Magallana</taxon>
    </lineage>
</organism>
<dbReference type="AlphaFoldDB" id="A0A8W8KAY8"/>
<comment type="caution">
    <text evidence="2">Lacks conserved residue(s) required for the propagation of feature annotation.</text>
</comment>
<dbReference type="SUPFAM" id="SSF47769">
    <property type="entry name" value="SAM/Pointed domain"/>
    <property type="match status" value="1"/>
</dbReference>
<sequence length="531" mass="60328">MDEILDEIGLGNLKGLFEDHKVGPKEVVNLTDAEFEKLGVVNFGDRARLRNRCRTVMKLPDSPTLIKLRELSSRRTFQKRQSARSRVSTSRRVHVGWMNKKRKNSVYSRVTGGKEVIDIEKNTTLPEMLEKFLELYFPDGENKNQGPLTDYMYYIGNYAGAKIKDVLSNGDPFTLEGYYSEIRTYPIRLYLYTSCKSIGDEDPIISEKSTGEPQKKIKFSKENDEKVQDASDDDFEPLPKLVLKKSKKRKPSGDVRDKKVEELDQPQCSHEADLRTPTTEELDCKSLPEIHVPSDSGTPTVIFKRDATDNVLPQSNTNVTAEEILRQLRENIKTDGKKNVINVDRNHVLGTKESFKREKFMAEHPLFVRFSGEKGIDDGGPSREFMRIIIQAVSESSIFEGESRRKMLLQNLLAEENGDYETYGKIIAYCLVHGGPAPTFMSEFLFGLLAYGPDSADPTIDDIVDDEYKQQVQKIEISTDISSFFDAVDPMRPLLDYIGALPLAVPKKKNELVHALCRHIAVTRIEKSLKQ</sequence>
<evidence type="ECO:0008006" key="8">
    <source>
        <dbReference type="Google" id="ProtNLM"/>
    </source>
</evidence>
<evidence type="ECO:0000259" key="5">
    <source>
        <dbReference type="PROSITE" id="PS50237"/>
    </source>
</evidence>
<keyword evidence="1 2" id="KW-0833">Ubl conjugation pathway</keyword>
<feature type="compositionally biased region" description="Basic and acidic residues" evidence="3">
    <location>
        <begin position="209"/>
        <end position="229"/>
    </location>
</feature>
<dbReference type="InterPro" id="IPR000569">
    <property type="entry name" value="HECT_dom"/>
</dbReference>
<proteinExistence type="predicted"/>
<dbReference type="Gene3D" id="1.10.150.50">
    <property type="entry name" value="Transcription Factor, Ets-1"/>
    <property type="match status" value="1"/>
</dbReference>
<evidence type="ECO:0000256" key="2">
    <source>
        <dbReference type="PROSITE-ProRule" id="PRU00104"/>
    </source>
</evidence>
<dbReference type="PROSITE" id="PS50237">
    <property type="entry name" value="HECT"/>
    <property type="match status" value="1"/>
</dbReference>
<dbReference type="SUPFAM" id="SSF56204">
    <property type="entry name" value="Hect, E3 ligase catalytic domain"/>
    <property type="match status" value="1"/>
</dbReference>
<dbReference type="InterPro" id="IPR001660">
    <property type="entry name" value="SAM"/>
</dbReference>
<feature type="compositionally biased region" description="Basic and acidic residues" evidence="3">
    <location>
        <begin position="251"/>
        <end position="262"/>
    </location>
</feature>
<dbReference type="Gene3D" id="3.90.1750.10">
    <property type="entry name" value="Hect, E3 ligase catalytic domains"/>
    <property type="match status" value="1"/>
</dbReference>
<protein>
    <recommendedName>
        <fullName evidence="8">SAM domain-containing protein</fullName>
    </recommendedName>
</protein>
<name>A0A8W8KAY8_MAGGI</name>
<feature type="domain" description="HECT" evidence="5">
    <location>
        <begin position="357"/>
        <end position="393"/>
    </location>
</feature>
<feature type="domain" description="SAM" evidence="4">
    <location>
        <begin position="1"/>
        <end position="59"/>
    </location>
</feature>
<dbReference type="CDD" id="cd09487">
    <property type="entry name" value="SAM_superfamily"/>
    <property type="match status" value="1"/>
</dbReference>
<dbReference type="PROSITE" id="PS50105">
    <property type="entry name" value="SAM_DOMAIN"/>
    <property type="match status" value="1"/>
</dbReference>
<dbReference type="Pfam" id="PF00536">
    <property type="entry name" value="SAM_1"/>
    <property type="match status" value="1"/>
</dbReference>
<keyword evidence="7" id="KW-1185">Reference proteome</keyword>
<dbReference type="InterPro" id="IPR013761">
    <property type="entry name" value="SAM/pointed_sf"/>
</dbReference>
<evidence type="ECO:0000313" key="6">
    <source>
        <dbReference type="EnsemblMetazoa" id="G23142.1:cds"/>
    </source>
</evidence>
<evidence type="ECO:0000313" key="7">
    <source>
        <dbReference type="Proteomes" id="UP000005408"/>
    </source>
</evidence>
<dbReference type="GO" id="GO:0004842">
    <property type="term" value="F:ubiquitin-protein transferase activity"/>
    <property type="evidence" value="ECO:0007669"/>
    <property type="project" value="InterPro"/>
</dbReference>
<evidence type="ECO:0000259" key="4">
    <source>
        <dbReference type="PROSITE" id="PS50105"/>
    </source>
</evidence>
<dbReference type="Proteomes" id="UP000005408">
    <property type="component" value="Unassembled WGS sequence"/>
</dbReference>
<dbReference type="InterPro" id="IPR035983">
    <property type="entry name" value="Hect_E3_ubiquitin_ligase"/>
</dbReference>
<feature type="region of interest" description="Disordered" evidence="3">
    <location>
        <begin position="202"/>
        <end position="279"/>
    </location>
</feature>
<evidence type="ECO:0000256" key="3">
    <source>
        <dbReference type="SAM" id="MobiDB-lite"/>
    </source>
</evidence>
<dbReference type="EnsemblMetazoa" id="G23142.1">
    <property type="protein sequence ID" value="G23142.1:cds"/>
    <property type="gene ID" value="G23142"/>
</dbReference>
<evidence type="ECO:0000256" key="1">
    <source>
        <dbReference type="ARBA" id="ARBA00022786"/>
    </source>
</evidence>